<dbReference type="OrthoDB" id="5394539at2759"/>
<keyword evidence="3" id="KW-1185">Reference proteome</keyword>
<accession>A0A9J6CSG9</accession>
<gene>
    <name evidence="2" type="ORF">PVAND_013823</name>
</gene>
<protein>
    <recommendedName>
        <fullName evidence="1">Anticodon-binding domain-containing protein</fullName>
    </recommendedName>
</protein>
<dbReference type="PANTHER" id="PTHR10745:SF8">
    <property type="entry name" value="DNA POLYMERASE SUBUNIT GAMMA-2, MITOCHONDRIAL"/>
    <property type="match status" value="1"/>
</dbReference>
<organism evidence="2 3">
    <name type="scientific">Polypedilum vanderplanki</name>
    <name type="common">Sleeping chironomid midge</name>
    <dbReference type="NCBI Taxonomy" id="319348"/>
    <lineage>
        <taxon>Eukaryota</taxon>
        <taxon>Metazoa</taxon>
        <taxon>Ecdysozoa</taxon>
        <taxon>Arthropoda</taxon>
        <taxon>Hexapoda</taxon>
        <taxon>Insecta</taxon>
        <taxon>Pterygota</taxon>
        <taxon>Neoptera</taxon>
        <taxon>Endopterygota</taxon>
        <taxon>Diptera</taxon>
        <taxon>Nematocera</taxon>
        <taxon>Chironomoidea</taxon>
        <taxon>Chironomidae</taxon>
        <taxon>Chironominae</taxon>
        <taxon>Polypedilum</taxon>
        <taxon>Polypedilum</taxon>
    </lineage>
</organism>
<dbReference type="InterPro" id="IPR045864">
    <property type="entry name" value="aa-tRNA-synth_II/BPL/LPL"/>
</dbReference>
<dbReference type="Proteomes" id="UP001107558">
    <property type="component" value="Chromosome 1"/>
</dbReference>
<dbReference type="EMBL" id="JADBJN010000001">
    <property type="protein sequence ID" value="KAG5684598.1"/>
    <property type="molecule type" value="Genomic_DNA"/>
</dbReference>
<evidence type="ECO:0000259" key="1">
    <source>
        <dbReference type="Pfam" id="PF03129"/>
    </source>
</evidence>
<name>A0A9J6CSG9_POLVA</name>
<dbReference type="Gene3D" id="3.40.50.800">
    <property type="entry name" value="Anticodon-binding domain"/>
    <property type="match status" value="1"/>
</dbReference>
<dbReference type="InterPro" id="IPR036621">
    <property type="entry name" value="Anticodon-bd_dom_sf"/>
</dbReference>
<dbReference type="SUPFAM" id="SSF52954">
    <property type="entry name" value="Class II aaRS ABD-related"/>
    <property type="match status" value="1"/>
</dbReference>
<evidence type="ECO:0000313" key="3">
    <source>
        <dbReference type="Proteomes" id="UP001107558"/>
    </source>
</evidence>
<comment type="caution">
    <text evidence="2">The sequence shown here is derived from an EMBL/GenBank/DDBJ whole genome shotgun (WGS) entry which is preliminary data.</text>
</comment>
<dbReference type="AlphaFoldDB" id="A0A9J6CSG9"/>
<dbReference type="InterPro" id="IPR004154">
    <property type="entry name" value="Anticodon-bd"/>
</dbReference>
<dbReference type="InterPro" id="IPR027031">
    <property type="entry name" value="Gly-tRNA_synthase/POLG2"/>
</dbReference>
<dbReference type="Gene3D" id="3.30.930.10">
    <property type="entry name" value="Bira Bifunctional Protein, Domain 2"/>
    <property type="match status" value="1"/>
</dbReference>
<dbReference type="PANTHER" id="PTHR10745">
    <property type="entry name" value="GLYCYL-TRNA SYNTHETASE/DNA POLYMERASE SUBUNIT GAMMA-2"/>
    <property type="match status" value="1"/>
</dbReference>
<sequence length="365" mass="42692">MKLADKLSKIKQFVDLEQKGNVIKVRSITPLFQNLLNNVREEYLKFHSTRDSPSIPNFFIDSTGEKEALDHAAYLYNSKFTDAYMKLKVEQELPFSITEEVKEKHNAIECIDDGSLRVIFPKRYILRTSYFVSGSFSRESFYHMQRQHKIFWMKHGSYPGKYRISDQKIFPLYKMANIQSSVTDYTFNIEGLKLFSLKDCSDKDIRENFVAKIPNKKKEIIPDVIKTVVDLQTASMAFLFDALSLTDYYTAFHRRIAPFQLSIIPNGSRENAKKLDDLARYIELLIIESEPKIKVLNDLKTRNYDESEFIKQCSFHDKMGIPYNILIDERSLDEGFLKLRNRNTTLSEKIHLSDVTNYLIKIFTS</sequence>
<reference evidence="2" key="1">
    <citation type="submission" date="2021-03" db="EMBL/GenBank/DDBJ databases">
        <title>Chromosome level genome of the anhydrobiotic midge Polypedilum vanderplanki.</title>
        <authorList>
            <person name="Yoshida Y."/>
            <person name="Kikawada T."/>
            <person name="Gusev O."/>
        </authorList>
    </citation>
    <scope>NUCLEOTIDE SEQUENCE</scope>
    <source>
        <strain evidence="2">NIAS01</strain>
        <tissue evidence="2">Whole body or cell culture</tissue>
    </source>
</reference>
<evidence type="ECO:0000313" key="2">
    <source>
        <dbReference type="EMBL" id="KAG5684598.1"/>
    </source>
</evidence>
<dbReference type="GO" id="GO:0006264">
    <property type="term" value="P:mitochondrial DNA replication"/>
    <property type="evidence" value="ECO:0007669"/>
    <property type="project" value="TreeGrafter"/>
</dbReference>
<dbReference type="GO" id="GO:0005739">
    <property type="term" value="C:mitochondrion"/>
    <property type="evidence" value="ECO:0007669"/>
    <property type="project" value="TreeGrafter"/>
</dbReference>
<feature type="domain" description="Anticodon-binding" evidence="1">
    <location>
        <begin position="305"/>
        <end position="361"/>
    </location>
</feature>
<dbReference type="Pfam" id="PF03129">
    <property type="entry name" value="HGTP_anticodon"/>
    <property type="match status" value="1"/>
</dbReference>
<proteinExistence type="predicted"/>